<reference evidence="1 2" key="1">
    <citation type="journal article" date="2020" name="Mol. Biol. Evol.">
        <title>Distinct Expression and Methylation Patterns for Genes with Different Fates following a Single Whole-Genome Duplication in Flowering Plants.</title>
        <authorList>
            <person name="Shi T."/>
            <person name="Rahmani R.S."/>
            <person name="Gugger P.F."/>
            <person name="Wang M."/>
            <person name="Li H."/>
            <person name="Zhang Y."/>
            <person name="Li Z."/>
            <person name="Wang Q."/>
            <person name="Van de Peer Y."/>
            <person name="Marchal K."/>
            <person name="Chen J."/>
        </authorList>
    </citation>
    <scope>NUCLEOTIDE SEQUENCE [LARGE SCALE GENOMIC DNA]</scope>
    <source>
        <tissue evidence="1">Leaf</tissue>
    </source>
</reference>
<dbReference type="AlphaFoldDB" id="A0A822XZS3"/>
<keyword evidence="2" id="KW-1185">Reference proteome</keyword>
<accession>A0A822XZS3</accession>
<dbReference type="EMBL" id="DUZY01000002">
    <property type="protein sequence ID" value="DAD27154.1"/>
    <property type="molecule type" value="Genomic_DNA"/>
</dbReference>
<comment type="caution">
    <text evidence="1">The sequence shown here is derived from an EMBL/GenBank/DDBJ whole genome shotgun (WGS) entry which is preliminary data.</text>
</comment>
<proteinExistence type="predicted"/>
<sequence length="95" mass="11126">MQNSMDFSVGKKDRRCPIDWNAESISNQNNQSLSSRILGPTCLRRTSSLNHNIIKLLAIKNYRKEVYLSFRPCLCLLKIHQDWKVRPPEFPIHKS</sequence>
<dbReference type="Proteomes" id="UP000607653">
    <property type="component" value="Unassembled WGS sequence"/>
</dbReference>
<evidence type="ECO:0000313" key="1">
    <source>
        <dbReference type="EMBL" id="DAD27154.1"/>
    </source>
</evidence>
<protein>
    <submittedName>
        <fullName evidence="1">Uncharacterized protein</fullName>
    </submittedName>
</protein>
<organism evidence="1 2">
    <name type="scientific">Nelumbo nucifera</name>
    <name type="common">Sacred lotus</name>
    <dbReference type="NCBI Taxonomy" id="4432"/>
    <lineage>
        <taxon>Eukaryota</taxon>
        <taxon>Viridiplantae</taxon>
        <taxon>Streptophyta</taxon>
        <taxon>Embryophyta</taxon>
        <taxon>Tracheophyta</taxon>
        <taxon>Spermatophyta</taxon>
        <taxon>Magnoliopsida</taxon>
        <taxon>Proteales</taxon>
        <taxon>Nelumbonaceae</taxon>
        <taxon>Nelumbo</taxon>
    </lineage>
</organism>
<evidence type="ECO:0000313" key="2">
    <source>
        <dbReference type="Proteomes" id="UP000607653"/>
    </source>
</evidence>
<name>A0A822XZS3_NELNU</name>
<gene>
    <name evidence="1" type="ORF">HUJ06_028622</name>
</gene>